<keyword evidence="1" id="KW-0443">Lipid metabolism</keyword>
<evidence type="ECO:0000313" key="4">
    <source>
        <dbReference type="EMBL" id="SLN60846.1"/>
    </source>
</evidence>
<dbReference type="SUPFAM" id="SSF52151">
    <property type="entry name" value="FabD/lysophospholipase-like"/>
    <property type="match status" value="1"/>
</dbReference>
<protein>
    <submittedName>
        <fullName evidence="4">Patatin-like phospholipase</fullName>
    </submittedName>
</protein>
<gene>
    <name evidence="4" type="ORF">PSJ8397_03250</name>
</gene>
<evidence type="ECO:0000259" key="3">
    <source>
        <dbReference type="Pfam" id="PF01734"/>
    </source>
</evidence>
<dbReference type="Pfam" id="PF01734">
    <property type="entry name" value="Patatin"/>
    <property type="match status" value="1"/>
</dbReference>
<dbReference type="Proteomes" id="UP000193623">
    <property type="component" value="Unassembled WGS sequence"/>
</dbReference>
<evidence type="ECO:0000313" key="5">
    <source>
        <dbReference type="Proteomes" id="UP000193623"/>
    </source>
</evidence>
<feature type="compositionally biased region" description="Low complexity" evidence="2">
    <location>
        <begin position="427"/>
        <end position="437"/>
    </location>
</feature>
<dbReference type="InterPro" id="IPR002641">
    <property type="entry name" value="PNPLA_dom"/>
</dbReference>
<dbReference type="EMBL" id="FWFT01000006">
    <property type="protein sequence ID" value="SLN60846.1"/>
    <property type="molecule type" value="Genomic_DNA"/>
</dbReference>
<dbReference type="RefSeq" id="WP_085865623.1">
    <property type="nucleotide sequence ID" value="NZ_FWFT01000006.1"/>
</dbReference>
<dbReference type="GO" id="GO:0006629">
    <property type="term" value="P:lipid metabolic process"/>
    <property type="evidence" value="ECO:0007669"/>
    <property type="project" value="UniProtKB-KW"/>
</dbReference>
<accession>A0A1Y5TI44</accession>
<feature type="domain" description="PNPLA" evidence="3">
    <location>
        <begin position="58"/>
        <end position="283"/>
    </location>
</feature>
<dbReference type="Gene3D" id="3.40.1090.10">
    <property type="entry name" value="Cytosolic phospholipase A2 catalytic domain"/>
    <property type="match status" value="1"/>
</dbReference>
<evidence type="ECO:0000256" key="2">
    <source>
        <dbReference type="SAM" id="MobiDB-lite"/>
    </source>
</evidence>
<evidence type="ECO:0000256" key="1">
    <source>
        <dbReference type="ARBA" id="ARBA00023098"/>
    </source>
</evidence>
<dbReference type="InterPro" id="IPR016035">
    <property type="entry name" value="Acyl_Trfase/lysoPLipase"/>
</dbReference>
<reference evidence="4 5" key="1">
    <citation type="submission" date="2017-03" db="EMBL/GenBank/DDBJ databases">
        <authorList>
            <person name="Afonso C.L."/>
            <person name="Miller P.J."/>
            <person name="Scott M.A."/>
            <person name="Spackman E."/>
            <person name="Goraichik I."/>
            <person name="Dimitrov K.M."/>
            <person name="Suarez D.L."/>
            <person name="Swayne D.E."/>
        </authorList>
    </citation>
    <scope>NUCLEOTIDE SEQUENCE [LARGE SCALE GENOMIC DNA]</scope>
    <source>
        <strain evidence="4 5">CECT 8397</strain>
    </source>
</reference>
<feature type="region of interest" description="Disordered" evidence="2">
    <location>
        <begin position="427"/>
        <end position="446"/>
    </location>
</feature>
<dbReference type="OrthoDB" id="8479914at2"/>
<name>A0A1Y5TI44_9RHOB</name>
<organism evidence="4 5">
    <name type="scientific">Pseudooctadecabacter jejudonensis</name>
    <dbReference type="NCBI Taxonomy" id="1391910"/>
    <lineage>
        <taxon>Bacteria</taxon>
        <taxon>Pseudomonadati</taxon>
        <taxon>Pseudomonadota</taxon>
        <taxon>Alphaproteobacteria</taxon>
        <taxon>Rhodobacterales</taxon>
        <taxon>Paracoccaceae</taxon>
        <taxon>Pseudooctadecabacter</taxon>
    </lineage>
</organism>
<dbReference type="AlphaFoldDB" id="A0A1Y5TI44"/>
<sequence>MTFLKRVLALTAVLAVLAIINGLAQPLYIHVPYSDLEAADNDDRDYGPAPLDRPFVGLAFSGGGARAAAFSAAGLVALTRTQVPLDDITHISSVSGGGFTASYLALHPPTGCTGPEDTAGCDAYLAQILAQVAPPSFYALDLRQARHPWRILSPSRRLVSLTEELDRADFLAGRTFADLPTDRRYYFNTVSYDTGQPFVFSNAILPDAAADAPGALPPELRSLSFSTDGTARSSPASLSLSLAVATSAAFPPYLGPTSIEWEKDKTFWHLGDGGIVENTGLATLIEAAHASGATAATLYVFDGGQRLDQAASIAARDISVFSSQMERIVDILNIFGGVWRTYALERVAADAGITLDVKTFSYQDIARAPETFPDWAAWPAGGWMRCDAGDDTPATRLLAIPTRLSITDCNRDLITAAAEALVAAAFAPPTETTDAPETPQPPSDGN</sequence>
<proteinExistence type="predicted"/>
<keyword evidence="5" id="KW-1185">Reference proteome</keyword>